<dbReference type="SMART" id="SM00257">
    <property type="entry name" value="LysM"/>
    <property type="match status" value="1"/>
</dbReference>
<dbReference type="Pfam" id="PF01464">
    <property type="entry name" value="SLT"/>
    <property type="match status" value="1"/>
</dbReference>
<dbReference type="InterPro" id="IPR008258">
    <property type="entry name" value="Transglycosylase_SLT_dom_1"/>
</dbReference>
<dbReference type="PROSITE" id="PS51257">
    <property type="entry name" value="PROKAR_LIPOPROTEIN"/>
    <property type="match status" value="1"/>
</dbReference>
<keyword evidence="3" id="KW-0732">Signal</keyword>
<reference evidence="5 6" key="1">
    <citation type="submission" date="2017-08" db="EMBL/GenBank/DDBJ databases">
        <title>Infants hospitalized years apart are colonized by the same room-sourced microbial strains.</title>
        <authorList>
            <person name="Brooks B."/>
            <person name="Olm M.R."/>
            <person name="Firek B.A."/>
            <person name="Baker R."/>
            <person name="Thomas B.C."/>
            <person name="Morowitz M.J."/>
            <person name="Banfield J.F."/>
        </authorList>
    </citation>
    <scope>NUCLEOTIDE SEQUENCE [LARGE SCALE GENOMIC DNA]</scope>
    <source>
        <strain evidence="5">S2_005_003_R2_42</strain>
    </source>
</reference>
<accession>A0A2W5KXT4</accession>
<protein>
    <submittedName>
        <fullName evidence="5">Lytic transglycosylase</fullName>
    </submittedName>
</protein>
<evidence type="ECO:0000313" key="6">
    <source>
        <dbReference type="Proteomes" id="UP000249046"/>
    </source>
</evidence>
<dbReference type="InterPro" id="IPR036779">
    <property type="entry name" value="LysM_dom_sf"/>
</dbReference>
<dbReference type="Proteomes" id="UP000249046">
    <property type="component" value="Unassembled WGS sequence"/>
</dbReference>
<dbReference type="PANTHER" id="PTHR37423">
    <property type="entry name" value="SOLUBLE LYTIC MUREIN TRANSGLYCOSYLASE-RELATED"/>
    <property type="match status" value="1"/>
</dbReference>
<dbReference type="Gene3D" id="1.10.530.10">
    <property type="match status" value="1"/>
</dbReference>
<proteinExistence type="inferred from homology"/>
<feature type="region of interest" description="Disordered" evidence="2">
    <location>
        <begin position="117"/>
        <end position="138"/>
    </location>
</feature>
<dbReference type="PROSITE" id="PS51782">
    <property type="entry name" value="LYSM"/>
    <property type="match status" value="1"/>
</dbReference>
<gene>
    <name evidence="5" type="ORF">DI564_02120</name>
</gene>
<dbReference type="PANTHER" id="PTHR37423:SF2">
    <property type="entry name" value="MEMBRANE-BOUND LYTIC MUREIN TRANSGLYCOSYLASE C"/>
    <property type="match status" value="1"/>
</dbReference>
<dbReference type="SUPFAM" id="SSF54106">
    <property type="entry name" value="LysM domain"/>
    <property type="match status" value="1"/>
</dbReference>
<dbReference type="CDD" id="cd00118">
    <property type="entry name" value="LysM"/>
    <property type="match status" value="1"/>
</dbReference>
<evidence type="ECO:0000313" key="5">
    <source>
        <dbReference type="EMBL" id="PZQ19525.1"/>
    </source>
</evidence>
<dbReference type="Gene3D" id="3.10.350.10">
    <property type="entry name" value="LysM domain"/>
    <property type="match status" value="1"/>
</dbReference>
<evidence type="ECO:0000256" key="3">
    <source>
        <dbReference type="SAM" id="SignalP"/>
    </source>
</evidence>
<comment type="similarity">
    <text evidence="1">Belongs to the transglycosylase Slt family.</text>
</comment>
<sequence length="505" mass="54707">MILPIRISMTAALVALAAGCAGTPSRTGSSVPGKVNETGVDALYARLEADARRYESGLAAARDGEVERARTETLAALDDLRAASAQCSRTPGCERDRFDSTFDRLLRLHVDGLVDAEPIADGATPGEPTEEAGESSPVTAALPELERSITLLKGRELAEVIAVNSTVKAAIEQWLTQYRPNLIATYVNYQYMRYRMWPEYHKAGLPEAVLFGIMAKESGGKVHAVSRSGASGPLQFMYATGLRFGMTTVDGFDQRFDPGLSARANAAYINEQLAALNNNLELVLAAYNGGEGRMRRLAGGRPDASFWDPKLYATLPTETRDYVPMVLAAAWLFLHPERYNLTFPQIDGRPGRIVLAQPTSINELTVCFGQVGGATDGWFRTLRNLNPRYDPQQRQPAGTRLEVPAQLEAAYAESCAGGRWRTLAGDLRDAAVPARAMASAARETNRDSAPRQRAYTVRKGDTLAAIARRTGCGTPVDIARANGIRAPQYAIKPGQTLQLTGCSNR</sequence>
<evidence type="ECO:0000256" key="1">
    <source>
        <dbReference type="ARBA" id="ARBA00007734"/>
    </source>
</evidence>
<dbReference type="Pfam" id="PF01476">
    <property type="entry name" value="LysM"/>
    <property type="match status" value="1"/>
</dbReference>
<feature type="domain" description="LysM" evidence="4">
    <location>
        <begin position="453"/>
        <end position="499"/>
    </location>
</feature>
<evidence type="ECO:0000259" key="4">
    <source>
        <dbReference type="PROSITE" id="PS51782"/>
    </source>
</evidence>
<dbReference type="SUPFAM" id="SSF53955">
    <property type="entry name" value="Lysozyme-like"/>
    <property type="match status" value="1"/>
</dbReference>
<dbReference type="InterPro" id="IPR023346">
    <property type="entry name" value="Lysozyme-like_dom_sf"/>
</dbReference>
<comment type="caution">
    <text evidence="5">The sequence shown here is derived from an EMBL/GenBank/DDBJ whole genome shotgun (WGS) entry which is preliminary data.</text>
</comment>
<dbReference type="EMBL" id="QFPO01000002">
    <property type="protein sequence ID" value="PZQ19525.1"/>
    <property type="molecule type" value="Genomic_DNA"/>
</dbReference>
<feature type="signal peptide" evidence="3">
    <location>
        <begin position="1"/>
        <end position="17"/>
    </location>
</feature>
<dbReference type="InterPro" id="IPR018392">
    <property type="entry name" value="LysM"/>
</dbReference>
<name>A0A2W5KXT4_9GAMM</name>
<feature type="chain" id="PRO_5016029567" evidence="3">
    <location>
        <begin position="18"/>
        <end position="505"/>
    </location>
</feature>
<evidence type="ECO:0000256" key="2">
    <source>
        <dbReference type="SAM" id="MobiDB-lite"/>
    </source>
</evidence>
<dbReference type="AlphaFoldDB" id="A0A2W5KXT4"/>
<organism evidence="5 6">
    <name type="scientific">Rhodanobacter denitrificans</name>
    <dbReference type="NCBI Taxonomy" id="666685"/>
    <lineage>
        <taxon>Bacteria</taxon>
        <taxon>Pseudomonadati</taxon>
        <taxon>Pseudomonadota</taxon>
        <taxon>Gammaproteobacteria</taxon>
        <taxon>Lysobacterales</taxon>
        <taxon>Rhodanobacteraceae</taxon>
        <taxon>Rhodanobacter</taxon>
    </lineage>
</organism>